<dbReference type="Pfam" id="PF07593">
    <property type="entry name" value="UnbV_ASPIC"/>
    <property type="match status" value="1"/>
</dbReference>
<evidence type="ECO:0000256" key="1">
    <source>
        <dbReference type="ARBA" id="ARBA00022729"/>
    </source>
</evidence>
<dbReference type="InterPro" id="IPR013517">
    <property type="entry name" value="FG-GAP"/>
</dbReference>
<organism evidence="3 4">
    <name type="scientific">Eiseniibacteriota bacterium</name>
    <dbReference type="NCBI Taxonomy" id="2212470"/>
    <lineage>
        <taxon>Bacteria</taxon>
        <taxon>Candidatus Eiseniibacteriota</taxon>
    </lineage>
</organism>
<dbReference type="InterPro" id="IPR011990">
    <property type="entry name" value="TPR-like_helical_dom_sf"/>
</dbReference>
<proteinExistence type="predicted"/>
<keyword evidence="4" id="KW-1185">Reference proteome</keyword>
<comment type="caution">
    <text evidence="3">The sequence shown here is derived from an EMBL/GenBank/DDBJ whole genome shotgun (WGS) entry which is preliminary data.</text>
</comment>
<evidence type="ECO:0000313" key="4">
    <source>
        <dbReference type="Proteomes" id="UP001593833"/>
    </source>
</evidence>
<dbReference type="SUPFAM" id="SSF48452">
    <property type="entry name" value="TPR-like"/>
    <property type="match status" value="1"/>
</dbReference>
<sequence length="764" mass="84650">GQGTAAVFFDADQDGDLDLYQANLTPGRNRFYRKQSAGYVDETRRSRLAGSGRTLSLSVLDLDLDGDSDIAAANYLGPVNIYHNLGAGRFALDETDSSAVAHLGCDGADLDGDLRPDLLLTAIGHPGRYLERSRIRFSSAPDEFLGGAFWLNDYMLPSFPHFCDFDLDGRIDLALGTAVSKAAIPPMQRFAAWVSMDEPAAGRAAPRFDNRDPAVWILFTNAGGGWMNEFSLGILEHYRRPTRGVLWLDADEDGAPDLLVAEESGKLTLFLNRCPVHGRGLEVVVRAGRENQMAVGAQVYLRTEGGIQTRQIEPGRADMRAADGIIHFGVGQDVSGLAVRWPHGGWQELEGIDPVTMRVEIIEDPDRTRSDPPEWLDAYNPPSMGLLGMERALLADPTNLELGWEYRQACHDAGQYARPVTFFRDQACPRAPFAWSLHGILANVHALTREGAKIDELTARAGDAVYELERMRLLYPETWIVEFLLGLNLLYWPQLFGQSEAAIAAFERCVRLQGARREAHLAETFLALGDAHGREGEIERAHEVWCEGREQFPANREIEWRLALDAGEIEAFCVSERGMDRMPEATISWLEDEIAHCPLAAERAALVQDPLVEPTGRPALSLQVAQELLDEHLFAGETTRCVASWQGVSPEPLWPHLHRGMALLTYGFSLGHLQEAETELELLCHGLGSTDSAYREILAAGYLGRGDIAMKLGKWRDAVGHYRQSRVAVAAHPHHRMRDLLPLSTDPSELWSPRMSEIPACDLQ</sequence>
<dbReference type="InterPro" id="IPR027039">
    <property type="entry name" value="Crtac1"/>
</dbReference>
<dbReference type="EMBL" id="JBHPKH010000083">
    <property type="protein sequence ID" value="MFC1573146.1"/>
    <property type="molecule type" value="Genomic_DNA"/>
</dbReference>
<name>A0ABV6YLD6_UNCEI</name>
<evidence type="ECO:0000259" key="2">
    <source>
        <dbReference type="Pfam" id="PF07593"/>
    </source>
</evidence>
<dbReference type="PANTHER" id="PTHR16026">
    <property type="entry name" value="CARTILAGE ACIDIC PROTEIN 1"/>
    <property type="match status" value="1"/>
</dbReference>
<dbReference type="Pfam" id="PF13517">
    <property type="entry name" value="FG-GAP_3"/>
    <property type="match status" value="1"/>
</dbReference>
<protein>
    <submittedName>
        <fullName evidence="3">FG-GAP-like repeat-containing protein</fullName>
    </submittedName>
</protein>
<dbReference type="PANTHER" id="PTHR16026:SF0">
    <property type="entry name" value="CARTILAGE ACIDIC PROTEIN 1"/>
    <property type="match status" value="1"/>
</dbReference>
<dbReference type="Proteomes" id="UP001593833">
    <property type="component" value="Unassembled WGS sequence"/>
</dbReference>
<reference evidence="3 4" key="1">
    <citation type="submission" date="2024-09" db="EMBL/GenBank/DDBJ databases">
        <authorList>
            <person name="D'Angelo T."/>
        </authorList>
    </citation>
    <scope>NUCLEOTIDE SEQUENCE [LARGE SCALE GENOMIC DNA]</scope>
    <source>
        <strain evidence="3">SAG AM-320-E07</strain>
    </source>
</reference>
<dbReference type="Gene3D" id="1.25.40.10">
    <property type="entry name" value="Tetratricopeptide repeat domain"/>
    <property type="match status" value="1"/>
</dbReference>
<dbReference type="SUPFAM" id="SSF69318">
    <property type="entry name" value="Integrin alpha N-terminal domain"/>
    <property type="match status" value="1"/>
</dbReference>
<keyword evidence="1" id="KW-0732">Signal</keyword>
<accession>A0ABV6YLD6</accession>
<feature type="non-terminal residue" evidence="3">
    <location>
        <position position="1"/>
    </location>
</feature>
<gene>
    <name evidence="3" type="ORF">ACFL6M_06060</name>
</gene>
<feature type="domain" description="ASPIC/UnbV" evidence="2">
    <location>
        <begin position="294"/>
        <end position="353"/>
    </location>
</feature>
<dbReference type="InterPro" id="IPR028994">
    <property type="entry name" value="Integrin_alpha_N"/>
</dbReference>
<dbReference type="InterPro" id="IPR011519">
    <property type="entry name" value="UnbV_ASPIC"/>
</dbReference>
<evidence type="ECO:0000313" key="3">
    <source>
        <dbReference type="EMBL" id="MFC1573146.1"/>
    </source>
</evidence>